<reference evidence="2 3" key="1">
    <citation type="submission" date="2019-09" db="EMBL/GenBank/DDBJ databases">
        <title>Phylogeny of genus Pseudoclavibacter and closely related genus.</title>
        <authorList>
            <person name="Li Y."/>
        </authorList>
    </citation>
    <scope>NUCLEOTIDE SEQUENCE [LARGE SCALE GENOMIC DNA]</scope>
    <source>
        <strain evidence="2 3">KCTC 13959</strain>
    </source>
</reference>
<dbReference type="PRINTS" id="PR00081">
    <property type="entry name" value="GDHRDH"/>
</dbReference>
<dbReference type="InterPro" id="IPR036291">
    <property type="entry name" value="NAD(P)-bd_dom_sf"/>
</dbReference>
<evidence type="ECO:0000256" key="1">
    <source>
        <dbReference type="ARBA" id="ARBA00006484"/>
    </source>
</evidence>
<dbReference type="Pfam" id="PF00106">
    <property type="entry name" value="adh_short"/>
    <property type="match status" value="1"/>
</dbReference>
<comment type="similarity">
    <text evidence="1">Belongs to the short-chain dehydrogenases/reductases (SDR) family.</text>
</comment>
<accession>A0A7J5B7U2</accession>
<dbReference type="PANTHER" id="PTHR42760">
    <property type="entry name" value="SHORT-CHAIN DEHYDROGENASES/REDUCTASES FAMILY MEMBER"/>
    <property type="match status" value="1"/>
</dbReference>
<gene>
    <name evidence="2" type="ORF">F8O05_13870</name>
</gene>
<dbReference type="RefSeq" id="WP_158053362.1">
    <property type="nucleotide sequence ID" value="NZ_WBKB01000011.1"/>
</dbReference>
<organism evidence="2 3">
    <name type="scientific">Gulosibacter chungangensis</name>
    <dbReference type="NCBI Taxonomy" id="979746"/>
    <lineage>
        <taxon>Bacteria</taxon>
        <taxon>Bacillati</taxon>
        <taxon>Actinomycetota</taxon>
        <taxon>Actinomycetes</taxon>
        <taxon>Micrococcales</taxon>
        <taxon>Microbacteriaceae</taxon>
        <taxon>Gulosibacter</taxon>
    </lineage>
</organism>
<dbReference type="InterPro" id="IPR002347">
    <property type="entry name" value="SDR_fam"/>
</dbReference>
<sequence length="265" mass="28286">MKLDSHQRELGNVEGRTALVTGASSGMGAAIAQMLVSKGARVHAVARREEELKVVGGQYVESGQFVPHSVDVADRDAVQALLDDLAENDPIDTLVIAAGRNINPRTFGDVEFDAWDDLIDVNLNGAFYFLRGALPQLRENAGDAVLISSVAALWPDHSGAAYQASKAGMIGLARGAARDEHAQGVRITSILPGVVNTPILDRRPSPPPQEMRRWFIQPEDVAQATLAAITIPGRTTVSEITLTATRLQSIGNTQQATPVLPEGLE</sequence>
<proteinExistence type="inferred from homology"/>
<dbReference type="EMBL" id="WBKB01000011">
    <property type="protein sequence ID" value="KAB1641016.1"/>
    <property type="molecule type" value="Genomic_DNA"/>
</dbReference>
<evidence type="ECO:0000313" key="2">
    <source>
        <dbReference type="EMBL" id="KAB1641016.1"/>
    </source>
</evidence>
<dbReference type="Proteomes" id="UP000433493">
    <property type="component" value="Unassembled WGS sequence"/>
</dbReference>
<dbReference type="AlphaFoldDB" id="A0A7J5B7U2"/>
<dbReference type="GO" id="GO:0030497">
    <property type="term" value="P:fatty acid elongation"/>
    <property type="evidence" value="ECO:0007669"/>
    <property type="project" value="TreeGrafter"/>
</dbReference>
<comment type="caution">
    <text evidence="2">The sequence shown here is derived from an EMBL/GenBank/DDBJ whole genome shotgun (WGS) entry which is preliminary data.</text>
</comment>
<dbReference type="GO" id="GO:0016616">
    <property type="term" value="F:oxidoreductase activity, acting on the CH-OH group of donors, NAD or NADP as acceptor"/>
    <property type="evidence" value="ECO:0007669"/>
    <property type="project" value="TreeGrafter"/>
</dbReference>
<name>A0A7J5B7U2_9MICO</name>
<protein>
    <submittedName>
        <fullName evidence="2">SDR family oxidoreductase</fullName>
    </submittedName>
</protein>
<dbReference type="OrthoDB" id="9808814at2"/>
<dbReference type="Gene3D" id="3.40.50.720">
    <property type="entry name" value="NAD(P)-binding Rossmann-like Domain"/>
    <property type="match status" value="1"/>
</dbReference>
<dbReference type="SUPFAM" id="SSF51735">
    <property type="entry name" value="NAD(P)-binding Rossmann-fold domains"/>
    <property type="match status" value="1"/>
</dbReference>
<keyword evidence="3" id="KW-1185">Reference proteome</keyword>
<dbReference type="CDD" id="cd05233">
    <property type="entry name" value="SDR_c"/>
    <property type="match status" value="1"/>
</dbReference>
<evidence type="ECO:0000313" key="3">
    <source>
        <dbReference type="Proteomes" id="UP000433493"/>
    </source>
</evidence>
<dbReference type="PANTHER" id="PTHR42760:SF135">
    <property type="entry name" value="BLL7886 PROTEIN"/>
    <property type="match status" value="1"/>
</dbReference>